<protein>
    <recommendedName>
        <fullName evidence="3">PQQ-like domain-containing protein</fullName>
    </recommendedName>
</protein>
<dbReference type="OrthoDB" id="3343890at2"/>
<dbReference type="RefSeq" id="WP_092553952.1">
    <property type="nucleotide sequence ID" value="NZ_BOMJ01000024.1"/>
</dbReference>
<dbReference type="EMBL" id="LT629758">
    <property type="protein sequence ID" value="SDT78092.1"/>
    <property type="molecule type" value="Genomic_DNA"/>
</dbReference>
<dbReference type="Gene3D" id="2.130.10.10">
    <property type="entry name" value="YVTN repeat-like/Quinoprotein amine dehydrogenase"/>
    <property type="match status" value="1"/>
</dbReference>
<name>A0A1H2D6K5_9ACTN</name>
<keyword evidence="2" id="KW-1185">Reference proteome</keyword>
<gene>
    <name evidence="1" type="ORF">SAMN04489716_8227</name>
</gene>
<proteinExistence type="predicted"/>
<dbReference type="SUPFAM" id="SSF50998">
    <property type="entry name" value="Quinoprotein alcohol dehydrogenase-like"/>
    <property type="match status" value="1"/>
</dbReference>
<evidence type="ECO:0000313" key="2">
    <source>
        <dbReference type="Proteomes" id="UP000198688"/>
    </source>
</evidence>
<reference evidence="1 2" key="1">
    <citation type="submission" date="2016-10" db="EMBL/GenBank/DDBJ databases">
        <authorList>
            <person name="de Groot N.N."/>
        </authorList>
    </citation>
    <scope>NUCLEOTIDE SEQUENCE [LARGE SCALE GENOMIC DNA]</scope>
    <source>
        <strain evidence="1 2">DSM 43941</strain>
    </source>
</reference>
<dbReference type="STRING" id="113562.SAMN04489716_8227"/>
<evidence type="ECO:0008006" key="3">
    <source>
        <dbReference type="Google" id="ProtNLM"/>
    </source>
</evidence>
<evidence type="ECO:0000313" key="1">
    <source>
        <dbReference type="EMBL" id="SDT78092.1"/>
    </source>
</evidence>
<dbReference type="InterPro" id="IPR015943">
    <property type="entry name" value="WD40/YVTN_repeat-like_dom_sf"/>
</dbReference>
<dbReference type="AlphaFoldDB" id="A0A1H2D6K5"/>
<dbReference type="InterPro" id="IPR011047">
    <property type="entry name" value="Quinoprotein_ADH-like_sf"/>
</dbReference>
<dbReference type="Proteomes" id="UP000198688">
    <property type="component" value="Chromosome I"/>
</dbReference>
<sequence length="444" mass="47341">MREAVIELGEVPSAGSGEPDPVRPRGSLPYRWVVAPLAVALTVALGGAGPPPRPPPEPLTLSVTLSDSVRVAGGRVHVIGPGEKAEGRPRSRRLMRYPIRSYRLPDLAPLDTWTTVVDGDISYVGDGLGDILLYSYQGNFAGGNAVAAVRPGSAEPVWERHAFLYGVSADRGTVLAFEDTTEDPFQQDWVGLDSRTGAIRWQVRHPTGGHLTLRGAGDLAAYPSRIYTLRPDGLIEAWDTADGTLAGSLRTTVAVDHDTRFWSAGGLLLVGHPRTGTIAYGDGDLGERWRLGAPGLEENTFPYACGVVICLTGRPGGLAAIDPASGRELWRSDFWEFTQPVGDRLLVGSSDLTEPELSVLDPVTGRVVAEAGSWSSGGPGPEPGTAWVYRIQTPGYRLRYGILDLATGTVRTLGSAERIAGDCVFASGALICRRLDSSVGVWRL</sequence>
<organism evidence="1 2">
    <name type="scientific">Actinoplanes derwentensis</name>
    <dbReference type="NCBI Taxonomy" id="113562"/>
    <lineage>
        <taxon>Bacteria</taxon>
        <taxon>Bacillati</taxon>
        <taxon>Actinomycetota</taxon>
        <taxon>Actinomycetes</taxon>
        <taxon>Micromonosporales</taxon>
        <taxon>Micromonosporaceae</taxon>
        <taxon>Actinoplanes</taxon>
    </lineage>
</organism>
<accession>A0A1H2D6K5</accession>